<evidence type="ECO:0000256" key="2">
    <source>
        <dbReference type="SAM" id="Phobius"/>
    </source>
</evidence>
<keyword evidence="2" id="KW-0812">Transmembrane</keyword>
<evidence type="ECO:0000313" key="5">
    <source>
        <dbReference type="Proteomes" id="UP001190700"/>
    </source>
</evidence>
<evidence type="ECO:0000313" key="4">
    <source>
        <dbReference type="EMBL" id="KAK3247222.1"/>
    </source>
</evidence>
<proteinExistence type="predicted"/>
<comment type="caution">
    <text evidence="4">The sequence shown here is derived from an EMBL/GenBank/DDBJ whole genome shotgun (WGS) entry which is preliminary data.</text>
</comment>
<reference evidence="4 5" key="1">
    <citation type="journal article" date="2015" name="Genome Biol. Evol.">
        <title>Comparative Genomics of a Bacterivorous Green Alga Reveals Evolutionary Causalities and Consequences of Phago-Mixotrophic Mode of Nutrition.</title>
        <authorList>
            <person name="Burns J.A."/>
            <person name="Paasch A."/>
            <person name="Narechania A."/>
            <person name="Kim E."/>
        </authorList>
    </citation>
    <scope>NUCLEOTIDE SEQUENCE [LARGE SCALE GENOMIC DNA]</scope>
    <source>
        <strain evidence="4 5">PLY_AMNH</strain>
    </source>
</reference>
<dbReference type="SUPFAM" id="SSF53098">
    <property type="entry name" value="Ribonuclease H-like"/>
    <property type="match status" value="1"/>
</dbReference>
<organism evidence="4 5">
    <name type="scientific">Cymbomonas tetramitiformis</name>
    <dbReference type="NCBI Taxonomy" id="36881"/>
    <lineage>
        <taxon>Eukaryota</taxon>
        <taxon>Viridiplantae</taxon>
        <taxon>Chlorophyta</taxon>
        <taxon>Pyramimonadophyceae</taxon>
        <taxon>Pyramimonadales</taxon>
        <taxon>Pyramimonadaceae</taxon>
        <taxon>Cymbomonas</taxon>
    </lineage>
</organism>
<keyword evidence="2" id="KW-1133">Transmembrane helix</keyword>
<feature type="transmembrane region" description="Helical" evidence="2">
    <location>
        <begin position="245"/>
        <end position="263"/>
    </location>
</feature>
<accession>A0AAE0F0T1</accession>
<name>A0AAE0F0T1_9CHLO</name>
<feature type="region of interest" description="Disordered" evidence="1">
    <location>
        <begin position="1"/>
        <end position="28"/>
    </location>
</feature>
<dbReference type="InterPro" id="IPR007021">
    <property type="entry name" value="DUF659"/>
</dbReference>
<dbReference type="Pfam" id="PF04937">
    <property type="entry name" value="DUF659"/>
    <property type="match status" value="1"/>
</dbReference>
<dbReference type="InterPro" id="IPR012337">
    <property type="entry name" value="RNaseH-like_sf"/>
</dbReference>
<evidence type="ECO:0000259" key="3">
    <source>
        <dbReference type="Pfam" id="PF04937"/>
    </source>
</evidence>
<evidence type="ECO:0000256" key="1">
    <source>
        <dbReference type="SAM" id="MobiDB-lite"/>
    </source>
</evidence>
<keyword evidence="5" id="KW-1185">Reference proteome</keyword>
<gene>
    <name evidence="4" type="ORF">CYMTET_43279</name>
</gene>
<dbReference type="AlphaFoldDB" id="A0AAE0F0T1"/>
<dbReference type="EMBL" id="LGRX02029133">
    <property type="protein sequence ID" value="KAK3247222.1"/>
    <property type="molecule type" value="Genomic_DNA"/>
</dbReference>
<feature type="region of interest" description="Disordered" evidence="1">
    <location>
        <begin position="687"/>
        <end position="717"/>
    </location>
</feature>
<sequence length="817" mass="91344">MASTSTDDPPVAMAQPNDDEEERTEMWEGQAVPFPVFKALSTAYRGQHIGPEGLKVLANPGVPDEVKLEICKKAYAKSAKEWLDAYETRKRKAASLDEETFLHAERELIDESNPAALRRSQRQSVLDARTVDTIEKKEMRTTMLDEVYEEALESTAARLKSKPGKKTPGLDGKTNIRGRGTINVTECKQGINTYVKTVYCGAREHSGQLHADIAKEILGDGRQHVAVVADNTGNMRTMFRILSGLYAFLFMIGCVVHVLDLLVEDIAKISEISGVVADYHFIITFTKRYSLLYEAFMTEQTKRYGKNTISLRLFPLTRFAYVYLMLFTALRNWTVLADLPDLPEYKLTKQKYGRPNRKGSVPGDFARFEKLVGSRDVKAEGSAALALLQPLTLTLSFLEGDSVPPSYIIPLYAMLYQCFSREAENTDAVLALDTLQDAANCVKYRWLGKGRKVGLRADFHCLCFMLDPFVRAAIVAVFGKTQLRRYDEALTVENVQAAILNWNGGKNDSRYARLLAEYEKYSGRLGDYSSKLTTAENIVRTRLAKDVLPTITAEDKENKAMHLLRVLQGLCKISLAPTFWASIENSSTATPDCILFCKMAIECHMVVPHAIGVERVNKNADIVHCKRRASMGEITSVKAIYAYSNLYLEFEGKHTFDRFCEEVMSREEIESMYDGFEDVVDATAPNLPAVDNFDSSEDEDASADEEYGESLLEDDEDEWEEEPLEVPEGFTALPLPVALLQGKDLQHVHVLMKWEDVLVAERSGSLGMAPCTEPCCLVSFSTRYILEATMPPSVIVTLTPPGAVGRRSSYLVTLSSQ</sequence>
<protein>
    <recommendedName>
        <fullName evidence="3">DUF659 domain-containing protein</fullName>
    </recommendedName>
</protein>
<feature type="domain" description="DUF659" evidence="3">
    <location>
        <begin position="136"/>
        <end position="278"/>
    </location>
</feature>
<keyword evidence="2" id="KW-0472">Membrane</keyword>
<dbReference type="Proteomes" id="UP001190700">
    <property type="component" value="Unassembled WGS sequence"/>
</dbReference>
<feature type="compositionally biased region" description="Acidic residues" evidence="1">
    <location>
        <begin position="694"/>
        <end position="717"/>
    </location>
</feature>